<dbReference type="PANTHER" id="PTHR31562:SF4">
    <property type="entry name" value="DUF268 DOMAIN-CONTAINING PROTEIN-RELATED"/>
    <property type="match status" value="1"/>
</dbReference>
<evidence type="ECO:0000313" key="1">
    <source>
        <dbReference type="Proteomes" id="UP000887540"/>
    </source>
</evidence>
<dbReference type="InterPro" id="IPR029044">
    <property type="entry name" value="Nucleotide-diphossugar_trans"/>
</dbReference>
<reference evidence="2" key="1">
    <citation type="submission" date="2022-11" db="UniProtKB">
        <authorList>
            <consortium name="WormBaseParasite"/>
        </authorList>
    </citation>
    <scope>IDENTIFICATION</scope>
</reference>
<dbReference type="Gene3D" id="3.90.550.10">
    <property type="entry name" value="Spore Coat Polysaccharide Biosynthesis Protein SpsA, Chain A"/>
    <property type="match status" value="1"/>
</dbReference>
<evidence type="ECO:0000313" key="2">
    <source>
        <dbReference type="WBParaSite" id="ACRNAN_scaffold382.g25692.t1"/>
    </source>
</evidence>
<protein>
    <submittedName>
        <fullName evidence="2">Uncharacterized protein</fullName>
    </submittedName>
</protein>
<name>A0A914DS37_9BILA</name>
<keyword evidence="1" id="KW-1185">Reference proteome</keyword>
<proteinExistence type="predicted"/>
<dbReference type="Proteomes" id="UP000887540">
    <property type="component" value="Unplaced"/>
</dbReference>
<dbReference type="AlphaFoldDB" id="A0A914DS37"/>
<dbReference type="PANTHER" id="PTHR31562">
    <property type="entry name" value="PROTEIN CBG18972"/>
    <property type="match status" value="1"/>
</dbReference>
<accession>A0A914DS37</accession>
<sequence length="126" mass="14710">MVMYFNKNSSTNTASDVKVMKTSYIEAMPMIAIQTHFKISKRTSKLNIAIVIVLENSTSIDEYEHAMESVKCYAEFHKYHLEIVRDDDEWTQKCPQKDGINGLWKQILCYMDGRKRDSSLKTMEMI</sequence>
<dbReference type="WBParaSite" id="ACRNAN_scaffold382.g25692.t1">
    <property type="protein sequence ID" value="ACRNAN_scaffold382.g25692.t1"/>
    <property type="gene ID" value="ACRNAN_scaffold382.g25692"/>
</dbReference>
<organism evidence="1 2">
    <name type="scientific">Acrobeloides nanus</name>
    <dbReference type="NCBI Taxonomy" id="290746"/>
    <lineage>
        <taxon>Eukaryota</taxon>
        <taxon>Metazoa</taxon>
        <taxon>Ecdysozoa</taxon>
        <taxon>Nematoda</taxon>
        <taxon>Chromadorea</taxon>
        <taxon>Rhabditida</taxon>
        <taxon>Tylenchina</taxon>
        <taxon>Cephalobomorpha</taxon>
        <taxon>Cephaloboidea</taxon>
        <taxon>Cephalobidae</taxon>
        <taxon>Acrobeloides</taxon>
    </lineage>
</organism>